<evidence type="ECO:0000256" key="6">
    <source>
        <dbReference type="ARBA" id="ARBA00022989"/>
    </source>
</evidence>
<name>A0ABX0V1R7_9HYPH</name>
<dbReference type="SUPFAM" id="SSF81345">
    <property type="entry name" value="ABC transporter involved in vitamin B12 uptake, BtuC"/>
    <property type="match status" value="1"/>
</dbReference>
<dbReference type="InterPro" id="IPR000522">
    <property type="entry name" value="ABC_transptr_permease_BtuC"/>
</dbReference>
<feature type="transmembrane region" description="Helical" evidence="8">
    <location>
        <begin position="147"/>
        <end position="168"/>
    </location>
</feature>
<keyword evidence="6 8" id="KW-1133">Transmembrane helix</keyword>
<dbReference type="EMBL" id="JAASQI010000005">
    <property type="protein sequence ID" value="NIJ58558.1"/>
    <property type="molecule type" value="Genomic_DNA"/>
</dbReference>
<keyword evidence="4" id="KW-1003">Cell membrane</keyword>
<dbReference type="Proteomes" id="UP001429580">
    <property type="component" value="Unassembled WGS sequence"/>
</dbReference>
<evidence type="ECO:0000256" key="1">
    <source>
        <dbReference type="ARBA" id="ARBA00004651"/>
    </source>
</evidence>
<evidence type="ECO:0000256" key="8">
    <source>
        <dbReference type="SAM" id="Phobius"/>
    </source>
</evidence>
<keyword evidence="7 8" id="KW-0472">Membrane</keyword>
<feature type="transmembrane region" description="Helical" evidence="8">
    <location>
        <begin position="92"/>
        <end position="111"/>
    </location>
</feature>
<dbReference type="InterPro" id="IPR037294">
    <property type="entry name" value="ABC_BtuC-like"/>
</dbReference>
<comment type="caution">
    <text evidence="9">The sequence shown here is derived from an EMBL/GenBank/DDBJ whole genome shotgun (WGS) entry which is preliminary data.</text>
</comment>
<comment type="subcellular location">
    <subcellularLocation>
        <location evidence="1">Cell membrane</location>
        <topology evidence="1">Multi-pass membrane protein</topology>
    </subcellularLocation>
</comment>
<dbReference type="PANTHER" id="PTHR30472">
    <property type="entry name" value="FERRIC ENTEROBACTIN TRANSPORT SYSTEM PERMEASE PROTEIN"/>
    <property type="match status" value="1"/>
</dbReference>
<accession>A0ABX0V1R7</accession>
<feature type="transmembrane region" description="Helical" evidence="8">
    <location>
        <begin position="65"/>
        <end position="85"/>
    </location>
</feature>
<dbReference type="PANTHER" id="PTHR30472:SF25">
    <property type="entry name" value="ABC TRANSPORTER PERMEASE PROTEIN MJ0876-RELATED"/>
    <property type="match status" value="1"/>
</dbReference>
<dbReference type="CDD" id="cd06550">
    <property type="entry name" value="TM_ABC_iron-siderophores_like"/>
    <property type="match status" value="1"/>
</dbReference>
<feature type="transmembrane region" description="Helical" evidence="8">
    <location>
        <begin position="309"/>
        <end position="327"/>
    </location>
</feature>
<evidence type="ECO:0000313" key="10">
    <source>
        <dbReference type="Proteomes" id="UP001429580"/>
    </source>
</evidence>
<organism evidence="9 10">
    <name type="scientific">Pseudochelatococcus lubricantis</name>
    <dbReference type="NCBI Taxonomy" id="1538102"/>
    <lineage>
        <taxon>Bacteria</taxon>
        <taxon>Pseudomonadati</taxon>
        <taxon>Pseudomonadota</taxon>
        <taxon>Alphaproteobacteria</taxon>
        <taxon>Hyphomicrobiales</taxon>
        <taxon>Chelatococcaceae</taxon>
        <taxon>Pseudochelatococcus</taxon>
    </lineage>
</organism>
<reference evidence="9 10" key="1">
    <citation type="submission" date="2020-03" db="EMBL/GenBank/DDBJ databases">
        <title>Genomic Encyclopedia of Type Strains, Phase IV (KMG-IV): sequencing the most valuable type-strain genomes for metagenomic binning, comparative biology and taxonomic classification.</title>
        <authorList>
            <person name="Goeker M."/>
        </authorList>
    </citation>
    <scope>NUCLEOTIDE SEQUENCE [LARGE SCALE GENOMIC DNA]</scope>
    <source>
        <strain evidence="9 10">DSM 103870</strain>
    </source>
</reference>
<comment type="similarity">
    <text evidence="2">Belongs to the binding-protein-dependent transport system permease family. FecCD subfamily.</text>
</comment>
<feature type="transmembrane region" description="Helical" evidence="8">
    <location>
        <begin position="117"/>
        <end position="140"/>
    </location>
</feature>
<evidence type="ECO:0000256" key="2">
    <source>
        <dbReference type="ARBA" id="ARBA00007935"/>
    </source>
</evidence>
<keyword evidence="3" id="KW-0813">Transport</keyword>
<feature type="transmembrane region" description="Helical" evidence="8">
    <location>
        <begin position="196"/>
        <end position="217"/>
    </location>
</feature>
<proteinExistence type="inferred from homology"/>
<protein>
    <submittedName>
        <fullName evidence="9">Iron complex transport system permease protein</fullName>
    </submittedName>
</protein>
<keyword evidence="5 8" id="KW-0812">Transmembrane</keyword>
<gene>
    <name evidence="9" type="ORF">FHS82_002406</name>
</gene>
<feature type="transmembrane region" description="Helical" evidence="8">
    <location>
        <begin position="237"/>
        <end position="269"/>
    </location>
</feature>
<evidence type="ECO:0000256" key="5">
    <source>
        <dbReference type="ARBA" id="ARBA00022692"/>
    </source>
</evidence>
<sequence>MSTLRPLTHRQTVAALAMVAALLTALSMAVGETRLDVFAAAADFVHGRDSLASLILVELRLPRALLGAATGFGLGLAGAAMQGLLRNPLAEPGVMGISGAAALGAVVMFYAGLTGVFAFALPLGGMAGAAAASVILFALAGRGLGTMALVLAGVAINSLAGALTSLALNLSPNPYAALEIVFWLMGSLADRSLADIALALVPAAPGWWLLLTAGRALDALSLGEDVAQSLGFNLRWLRIRLILGTALAVGSAVAVTGMIGFVGLVAPHLARPLAGREPGRVLPAAGFVGAILTLGADILLRLLPTQPELNLGVVTALVGAPFLFLLLRRLRGEA</sequence>
<evidence type="ECO:0000256" key="3">
    <source>
        <dbReference type="ARBA" id="ARBA00022448"/>
    </source>
</evidence>
<evidence type="ECO:0000256" key="4">
    <source>
        <dbReference type="ARBA" id="ARBA00022475"/>
    </source>
</evidence>
<feature type="transmembrane region" description="Helical" evidence="8">
    <location>
        <begin position="281"/>
        <end position="303"/>
    </location>
</feature>
<keyword evidence="10" id="KW-1185">Reference proteome</keyword>
<evidence type="ECO:0000313" key="9">
    <source>
        <dbReference type="EMBL" id="NIJ58558.1"/>
    </source>
</evidence>
<dbReference type="RefSeq" id="WP_166953037.1">
    <property type="nucleotide sequence ID" value="NZ_JAASQI010000005.1"/>
</dbReference>
<dbReference type="Pfam" id="PF01032">
    <property type="entry name" value="FecCD"/>
    <property type="match status" value="1"/>
</dbReference>
<evidence type="ECO:0000256" key="7">
    <source>
        <dbReference type="ARBA" id="ARBA00023136"/>
    </source>
</evidence>
<dbReference type="Gene3D" id="1.10.3470.10">
    <property type="entry name" value="ABC transporter involved in vitamin B12 uptake, BtuC"/>
    <property type="match status" value="1"/>
</dbReference>